<dbReference type="GO" id="GO:0008360">
    <property type="term" value="P:regulation of cell shape"/>
    <property type="evidence" value="ECO:0007669"/>
    <property type="project" value="UniProtKB-UniRule"/>
</dbReference>
<dbReference type="Gene3D" id="2.60.40.3710">
    <property type="match status" value="1"/>
</dbReference>
<keyword evidence="3 7" id="KW-0133">Cell shape</keyword>
<dbReference type="InterPro" id="IPR041280">
    <property type="entry name" value="Big_10"/>
</dbReference>
<evidence type="ECO:0000256" key="8">
    <source>
        <dbReference type="SAM" id="MobiDB-lite"/>
    </source>
</evidence>
<dbReference type="GO" id="GO:0071555">
    <property type="term" value="P:cell wall organization"/>
    <property type="evidence" value="ECO:0007669"/>
    <property type="project" value="UniProtKB-UniRule"/>
</dbReference>
<feature type="region of interest" description="Disordered" evidence="8">
    <location>
        <begin position="85"/>
        <end position="109"/>
    </location>
</feature>
<dbReference type="CDD" id="cd16913">
    <property type="entry name" value="YkuD_like"/>
    <property type="match status" value="1"/>
</dbReference>
<evidence type="ECO:0000256" key="9">
    <source>
        <dbReference type="SAM" id="Phobius"/>
    </source>
</evidence>
<keyword evidence="9" id="KW-1133">Transmembrane helix</keyword>
<dbReference type="Gene3D" id="2.40.440.10">
    <property type="entry name" value="L,D-transpeptidase catalytic domain-like"/>
    <property type="match status" value="1"/>
</dbReference>
<dbReference type="PANTHER" id="PTHR30582:SF2">
    <property type="entry name" value="L,D-TRANSPEPTIDASE YCIB-RELATED"/>
    <property type="match status" value="1"/>
</dbReference>
<evidence type="ECO:0000256" key="1">
    <source>
        <dbReference type="ARBA" id="ARBA00004752"/>
    </source>
</evidence>
<dbReference type="InterPro" id="IPR038063">
    <property type="entry name" value="Transpep_catalytic_dom"/>
</dbReference>
<dbReference type="SUPFAM" id="SSF141523">
    <property type="entry name" value="L,D-transpeptidase catalytic domain-like"/>
    <property type="match status" value="1"/>
</dbReference>
<dbReference type="Proteomes" id="UP000661858">
    <property type="component" value="Unassembled WGS sequence"/>
</dbReference>
<keyword evidence="6 7" id="KW-0961">Cell wall biogenesis/degradation</keyword>
<keyword evidence="9" id="KW-0812">Transmembrane</keyword>
<comment type="caution">
    <text evidence="11">The sequence shown here is derived from an EMBL/GenBank/DDBJ whole genome shotgun (WGS) entry which is preliminary data.</text>
</comment>
<evidence type="ECO:0000256" key="5">
    <source>
        <dbReference type="ARBA" id="ARBA00023315"/>
    </source>
</evidence>
<accession>A0A937JM42</accession>
<evidence type="ECO:0000256" key="4">
    <source>
        <dbReference type="ARBA" id="ARBA00022984"/>
    </source>
</evidence>
<proteinExistence type="predicted"/>
<name>A0A937JM42_9ACTN</name>
<keyword evidence="12" id="KW-1185">Reference proteome</keyword>
<dbReference type="PANTHER" id="PTHR30582">
    <property type="entry name" value="L,D-TRANSPEPTIDASE"/>
    <property type="match status" value="1"/>
</dbReference>
<evidence type="ECO:0000259" key="10">
    <source>
        <dbReference type="PROSITE" id="PS52029"/>
    </source>
</evidence>
<sequence>MQPASRAVRTDHVRTHLRGNSVSTHDSTSRRPYDGPGHRPYDSTGRHPYVSTGRARGRRRVAGVLAAAGALVLAATGCAATTSSAAAGSSAPAGAGTRTPAHAPTRTAPAVPEPAVLAEAKVNVGEGATVGVGMPISVTFPRPVPRAQRAEVERRLTVGTDPAVGGAWSWVKDRNLLDGQRVDYRPPAYWKPGTRVTLHVGTKAVRHFTIGRALTATVDVRSHTMTVTEDGKPTTRIPVTAGRPGLDTWNGTMVVLDKQPKVFMDSRTVNLGDAYHDYYFWAVHVTTSGTYLHQNPNADTYAGRSNVTHGCVGLSTDGTAERFYRRVIPGDVIRVTGSKETVATGNGYGDWNLSWSEWLANSAVRHGKSGSPERSQ</sequence>
<keyword evidence="5" id="KW-0012">Acyltransferase</keyword>
<dbReference type="GO" id="GO:0016746">
    <property type="term" value="F:acyltransferase activity"/>
    <property type="evidence" value="ECO:0007669"/>
    <property type="project" value="UniProtKB-KW"/>
</dbReference>
<dbReference type="GO" id="GO:0005576">
    <property type="term" value="C:extracellular region"/>
    <property type="evidence" value="ECO:0007669"/>
    <property type="project" value="TreeGrafter"/>
</dbReference>
<feature type="transmembrane region" description="Helical" evidence="9">
    <location>
        <begin position="61"/>
        <end position="82"/>
    </location>
</feature>
<evidence type="ECO:0000256" key="7">
    <source>
        <dbReference type="PROSITE-ProRule" id="PRU01373"/>
    </source>
</evidence>
<dbReference type="Pfam" id="PF17964">
    <property type="entry name" value="Big_10"/>
    <property type="match status" value="1"/>
</dbReference>
<feature type="compositionally biased region" description="Basic and acidic residues" evidence="8">
    <location>
        <begin position="27"/>
        <end position="45"/>
    </location>
</feature>
<organism evidence="11 12">
    <name type="scientific">Streptomyces actinomycinicus</name>
    <dbReference type="NCBI Taxonomy" id="1695166"/>
    <lineage>
        <taxon>Bacteria</taxon>
        <taxon>Bacillati</taxon>
        <taxon>Actinomycetota</taxon>
        <taxon>Actinomycetes</taxon>
        <taxon>Kitasatosporales</taxon>
        <taxon>Streptomycetaceae</taxon>
        <taxon>Streptomyces</taxon>
    </lineage>
</organism>
<dbReference type="GO" id="GO:0071972">
    <property type="term" value="F:peptidoglycan L,D-transpeptidase activity"/>
    <property type="evidence" value="ECO:0007669"/>
    <property type="project" value="TreeGrafter"/>
</dbReference>
<feature type="active site" description="Proton donor/acceptor" evidence="7">
    <location>
        <position position="293"/>
    </location>
</feature>
<evidence type="ECO:0000313" key="12">
    <source>
        <dbReference type="Proteomes" id="UP000661858"/>
    </source>
</evidence>
<feature type="domain" description="L,D-TPase catalytic" evidence="10">
    <location>
        <begin position="214"/>
        <end position="336"/>
    </location>
</feature>
<dbReference type="EMBL" id="JAERRK010000006">
    <property type="protein sequence ID" value="MBL1083125.1"/>
    <property type="molecule type" value="Genomic_DNA"/>
</dbReference>
<evidence type="ECO:0000256" key="3">
    <source>
        <dbReference type="ARBA" id="ARBA00022960"/>
    </source>
</evidence>
<feature type="active site" description="Nucleophile" evidence="7">
    <location>
        <position position="311"/>
    </location>
</feature>
<dbReference type="AlphaFoldDB" id="A0A937JM42"/>
<evidence type="ECO:0000313" key="11">
    <source>
        <dbReference type="EMBL" id="MBL1083125.1"/>
    </source>
</evidence>
<protein>
    <submittedName>
        <fullName evidence="11">L,D-transpeptidase</fullName>
    </submittedName>
</protein>
<evidence type="ECO:0000256" key="2">
    <source>
        <dbReference type="ARBA" id="ARBA00022679"/>
    </source>
</evidence>
<dbReference type="GO" id="GO:0018104">
    <property type="term" value="P:peptidoglycan-protein cross-linking"/>
    <property type="evidence" value="ECO:0007669"/>
    <property type="project" value="TreeGrafter"/>
</dbReference>
<keyword evidence="9" id="KW-0472">Membrane</keyword>
<dbReference type="InterPro" id="IPR050979">
    <property type="entry name" value="LD-transpeptidase"/>
</dbReference>
<comment type="pathway">
    <text evidence="1 7">Cell wall biogenesis; peptidoglycan biosynthesis.</text>
</comment>
<evidence type="ECO:0000256" key="6">
    <source>
        <dbReference type="ARBA" id="ARBA00023316"/>
    </source>
</evidence>
<keyword evidence="4 7" id="KW-0573">Peptidoglycan synthesis</keyword>
<keyword evidence="2" id="KW-0808">Transferase</keyword>
<gene>
    <name evidence="11" type="ORF">JK359_14210</name>
</gene>
<reference evidence="11" key="1">
    <citation type="submission" date="2021-01" db="EMBL/GenBank/DDBJ databases">
        <title>WGS of actinomycetes isolated from Thailand.</title>
        <authorList>
            <person name="Thawai C."/>
        </authorList>
    </citation>
    <scope>NUCLEOTIDE SEQUENCE</scope>
    <source>
        <strain evidence="11">RCU-197</strain>
    </source>
</reference>
<dbReference type="InterPro" id="IPR005490">
    <property type="entry name" value="LD_TPept_cat_dom"/>
</dbReference>
<dbReference type="PROSITE" id="PS52029">
    <property type="entry name" value="LD_TPASE"/>
    <property type="match status" value="1"/>
</dbReference>
<feature type="region of interest" description="Disordered" evidence="8">
    <location>
        <begin position="1"/>
        <end position="57"/>
    </location>
</feature>
<dbReference type="Pfam" id="PF03734">
    <property type="entry name" value="YkuD"/>
    <property type="match status" value="1"/>
</dbReference>